<evidence type="ECO:0000256" key="1">
    <source>
        <dbReference type="ARBA" id="ARBA00022690"/>
    </source>
</evidence>
<keyword evidence="2" id="KW-0722">Serine protease inhibitor</keyword>
<dbReference type="InterPro" id="IPR036880">
    <property type="entry name" value="Kunitz_BPTI_sf"/>
</dbReference>
<dbReference type="SMART" id="SM00131">
    <property type="entry name" value="KU"/>
    <property type="match status" value="1"/>
</dbReference>
<evidence type="ECO:0000259" key="4">
    <source>
        <dbReference type="PROSITE" id="PS50279"/>
    </source>
</evidence>
<dbReference type="InterPro" id="IPR002223">
    <property type="entry name" value="Kunitz_BPTI"/>
</dbReference>
<keyword evidence="3" id="KW-1015">Disulfide bond</keyword>
<protein>
    <recommendedName>
        <fullName evidence="4">BPTI/Kunitz inhibitor domain-containing protein</fullName>
    </recommendedName>
</protein>
<reference evidence="5 6" key="1">
    <citation type="submission" date="2023-08" db="EMBL/GenBank/DDBJ databases">
        <title>A Necator americanus chromosomal reference genome.</title>
        <authorList>
            <person name="Ilik V."/>
            <person name="Petrzelkova K.J."/>
            <person name="Pardy F."/>
            <person name="Fuh T."/>
            <person name="Niatou-Singa F.S."/>
            <person name="Gouil Q."/>
            <person name="Baker L."/>
            <person name="Ritchie M.E."/>
            <person name="Jex A.R."/>
            <person name="Gazzola D."/>
            <person name="Li H."/>
            <person name="Toshio Fujiwara R."/>
            <person name="Zhan B."/>
            <person name="Aroian R.V."/>
            <person name="Pafco B."/>
            <person name="Schwarz E.M."/>
        </authorList>
    </citation>
    <scope>NUCLEOTIDE SEQUENCE [LARGE SCALE GENOMIC DNA]</scope>
    <source>
        <strain evidence="5 6">Aroian</strain>
        <tissue evidence="5">Whole animal</tissue>
    </source>
</reference>
<evidence type="ECO:0000256" key="3">
    <source>
        <dbReference type="ARBA" id="ARBA00023157"/>
    </source>
</evidence>
<accession>A0ABR1EAQ5</accession>
<evidence type="ECO:0000313" key="5">
    <source>
        <dbReference type="EMBL" id="KAK6759782.1"/>
    </source>
</evidence>
<comment type="caution">
    <text evidence="5">The sequence shown here is derived from an EMBL/GenBank/DDBJ whole genome shotgun (WGS) entry which is preliminary data.</text>
</comment>
<dbReference type="PANTHER" id="PTHR10083:SF374">
    <property type="entry name" value="BPTI_KUNITZ INHIBITOR DOMAIN-CONTAINING PROTEIN"/>
    <property type="match status" value="1"/>
</dbReference>
<keyword evidence="1" id="KW-0646">Protease inhibitor</keyword>
<dbReference type="InterPro" id="IPR050098">
    <property type="entry name" value="TFPI/VKTCI-like"/>
</dbReference>
<dbReference type="PROSITE" id="PS50279">
    <property type="entry name" value="BPTI_KUNITZ_2"/>
    <property type="match status" value="1"/>
</dbReference>
<dbReference type="PANTHER" id="PTHR10083">
    <property type="entry name" value="KUNITZ-TYPE PROTEASE INHIBITOR-RELATED"/>
    <property type="match status" value="1"/>
</dbReference>
<keyword evidence="6" id="KW-1185">Reference proteome</keyword>
<organism evidence="5 6">
    <name type="scientific">Necator americanus</name>
    <name type="common">Human hookworm</name>
    <dbReference type="NCBI Taxonomy" id="51031"/>
    <lineage>
        <taxon>Eukaryota</taxon>
        <taxon>Metazoa</taxon>
        <taxon>Ecdysozoa</taxon>
        <taxon>Nematoda</taxon>
        <taxon>Chromadorea</taxon>
        <taxon>Rhabditida</taxon>
        <taxon>Rhabditina</taxon>
        <taxon>Rhabditomorpha</taxon>
        <taxon>Strongyloidea</taxon>
        <taxon>Ancylostomatidae</taxon>
        <taxon>Bunostominae</taxon>
        <taxon>Necator</taxon>
    </lineage>
</organism>
<dbReference type="InterPro" id="IPR020901">
    <property type="entry name" value="Prtase_inh_Kunz-CS"/>
</dbReference>
<evidence type="ECO:0000256" key="2">
    <source>
        <dbReference type="ARBA" id="ARBA00022900"/>
    </source>
</evidence>
<dbReference type="EMBL" id="JAVFWL010000006">
    <property type="protein sequence ID" value="KAK6759782.1"/>
    <property type="molecule type" value="Genomic_DNA"/>
</dbReference>
<dbReference type="Gene3D" id="4.10.410.10">
    <property type="entry name" value="Pancreatic trypsin inhibitor Kunitz domain"/>
    <property type="match status" value="1"/>
</dbReference>
<dbReference type="Proteomes" id="UP001303046">
    <property type="component" value="Unassembled WGS sequence"/>
</dbReference>
<feature type="domain" description="BPTI/Kunitz inhibitor" evidence="4">
    <location>
        <begin position="74"/>
        <end position="125"/>
    </location>
</feature>
<evidence type="ECO:0000313" key="6">
    <source>
        <dbReference type="Proteomes" id="UP001303046"/>
    </source>
</evidence>
<gene>
    <name evidence="5" type="primary">Necator_chrX.g21544</name>
    <name evidence="5" type="ORF">RB195_021383</name>
</gene>
<dbReference type="PROSITE" id="PS00280">
    <property type="entry name" value="BPTI_KUNITZ_1"/>
    <property type="match status" value="1"/>
</dbReference>
<sequence length="127" mass="14653">MLPDPYWKGPHGRKRKFRTEFVKEYLRTLSVGRTSIKGRLALIFTKRIIYPTMMKCLLFLLFSLVLVSGNGEDCLEPFGKTGHCKASFKRWGFNPETIRCEEFIYGGCGGNKNNFLSLEECKMECKP</sequence>
<name>A0ABR1EAQ5_NECAM</name>
<dbReference type="Pfam" id="PF00014">
    <property type="entry name" value="Kunitz_BPTI"/>
    <property type="match status" value="1"/>
</dbReference>
<dbReference type="SUPFAM" id="SSF57362">
    <property type="entry name" value="BPTI-like"/>
    <property type="match status" value="1"/>
</dbReference>
<proteinExistence type="predicted"/>
<dbReference type="PRINTS" id="PR00759">
    <property type="entry name" value="BASICPTASE"/>
</dbReference>